<dbReference type="Pfam" id="PF08281">
    <property type="entry name" value="Sigma70_r4_2"/>
    <property type="match status" value="1"/>
</dbReference>
<dbReference type="EMBL" id="BMHP01000008">
    <property type="protein sequence ID" value="GGD96501.1"/>
    <property type="molecule type" value="Genomic_DNA"/>
</dbReference>
<keyword evidence="8" id="KW-1185">Reference proteome</keyword>
<keyword evidence="5" id="KW-0804">Transcription</keyword>
<keyword evidence="4" id="KW-0238">DNA-binding</keyword>
<dbReference type="InterPro" id="IPR013249">
    <property type="entry name" value="RNA_pol_sigma70_r4_t2"/>
</dbReference>
<dbReference type="CDD" id="cd06171">
    <property type="entry name" value="Sigma70_r4"/>
    <property type="match status" value="1"/>
</dbReference>
<keyword evidence="2" id="KW-0805">Transcription regulation</keyword>
<evidence type="ECO:0000256" key="2">
    <source>
        <dbReference type="ARBA" id="ARBA00023015"/>
    </source>
</evidence>
<evidence type="ECO:0000256" key="5">
    <source>
        <dbReference type="ARBA" id="ARBA00023163"/>
    </source>
</evidence>
<gene>
    <name evidence="7" type="ORF">GCM10010911_64050</name>
</gene>
<comment type="similarity">
    <text evidence="1">Belongs to the sigma-70 factor family. ECF subfamily.</text>
</comment>
<dbReference type="PANTHER" id="PTHR43133">
    <property type="entry name" value="RNA POLYMERASE ECF-TYPE SIGMA FACTO"/>
    <property type="match status" value="1"/>
</dbReference>
<evidence type="ECO:0000256" key="1">
    <source>
        <dbReference type="ARBA" id="ARBA00010641"/>
    </source>
</evidence>
<evidence type="ECO:0000256" key="4">
    <source>
        <dbReference type="ARBA" id="ARBA00023125"/>
    </source>
</evidence>
<dbReference type="InterPro" id="IPR007627">
    <property type="entry name" value="RNA_pol_sigma70_r2"/>
</dbReference>
<organism evidence="7 8">
    <name type="scientific">Paenibacillus nasutitermitis</name>
    <dbReference type="NCBI Taxonomy" id="1652958"/>
    <lineage>
        <taxon>Bacteria</taxon>
        <taxon>Bacillati</taxon>
        <taxon>Bacillota</taxon>
        <taxon>Bacilli</taxon>
        <taxon>Bacillales</taxon>
        <taxon>Paenibacillaceae</taxon>
        <taxon>Paenibacillus</taxon>
    </lineage>
</organism>
<dbReference type="CDD" id="cd06587">
    <property type="entry name" value="VOC"/>
    <property type="match status" value="1"/>
</dbReference>
<dbReference type="Gene3D" id="1.10.1740.10">
    <property type="match status" value="1"/>
</dbReference>
<evidence type="ECO:0000313" key="7">
    <source>
        <dbReference type="EMBL" id="GGD96501.1"/>
    </source>
</evidence>
<evidence type="ECO:0000256" key="3">
    <source>
        <dbReference type="ARBA" id="ARBA00023082"/>
    </source>
</evidence>
<dbReference type="GO" id="GO:0016987">
    <property type="term" value="F:sigma factor activity"/>
    <property type="evidence" value="ECO:0007669"/>
    <property type="project" value="UniProtKB-KW"/>
</dbReference>
<dbReference type="SUPFAM" id="SSF88946">
    <property type="entry name" value="Sigma2 domain of RNA polymerase sigma factors"/>
    <property type="match status" value="1"/>
</dbReference>
<dbReference type="InterPro" id="IPR014284">
    <property type="entry name" value="RNA_pol_sigma-70_dom"/>
</dbReference>
<dbReference type="SUPFAM" id="SSF54593">
    <property type="entry name" value="Glyoxalase/Bleomycin resistance protein/Dihydroxybiphenyl dioxygenase"/>
    <property type="match status" value="1"/>
</dbReference>
<dbReference type="InterPro" id="IPR036388">
    <property type="entry name" value="WH-like_DNA-bd_sf"/>
</dbReference>
<dbReference type="InterPro" id="IPR029068">
    <property type="entry name" value="Glyas_Bleomycin-R_OHBP_Dase"/>
</dbReference>
<reference evidence="7" key="2">
    <citation type="submission" date="2020-09" db="EMBL/GenBank/DDBJ databases">
        <authorList>
            <person name="Sun Q."/>
            <person name="Zhou Y."/>
        </authorList>
    </citation>
    <scope>NUCLEOTIDE SEQUENCE</scope>
    <source>
        <strain evidence="7">CGMCC 1.15178</strain>
    </source>
</reference>
<proteinExistence type="inferred from homology"/>
<protein>
    <recommendedName>
        <fullName evidence="6">VOC domain-containing protein</fullName>
    </recommendedName>
</protein>
<dbReference type="AlphaFoldDB" id="A0A916ZHC6"/>
<dbReference type="Pfam" id="PF04542">
    <property type="entry name" value="Sigma70_r2"/>
    <property type="match status" value="1"/>
</dbReference>
<keyword evidence="3" id="KW-0731">Sigma factor</keyword>
<evidence type="ECO:0000313" key="8">
    <source>
        <dbReference type="Proteomes" id="UP000612456"/>
    </source>
</evidence>
<dbReference type="PANTHER" id="PTHR43133:SF8">
    <property type="entry name" value="RNA POLYMERASE SIGMA FACTOR HI_1459-RELATED"/>
    <property type="match status" value="1"/>
</dbReference>
<evidence type="ECO:0000259" key="6">
    <source>
        <dbReference type="PROSITE" id="PS51819"/>
    </source>
</evidence>
<dbReference type="InterPro" id="IPR013325">
    <property type="entry name" value="RNA_pol_sigma_r2"/>
</dbReference>
<dbReference type="GO" id="GO:0003677">
    <property type="term" value="F:DNA binding"/>
    <property type="evidence" value="ECO:0007669"/>
    <property type="project" value="UniProtKB-KW"/>
</dbReference>
<dbReference type="SUPFAM" id="SSF88659">
    <property type="entry name" value="Sigma3 and sigma4 domains of RNA polymerase sigma factors"/>
    <property type="match status" value="1"/>
</dbReference>
<dbReference type="InterPro" id="IPR037523">
    <property type="entry name" value="VOC_core"/>
</dbReference>
<dbReference type="InterPro" id="IPR039425">
    <property type="entry name" value="RNA_pol_sigma-70-like"/>
</dbReference>
<dbReference type="Gene3D" id="1.10.10.10">
    <property type="entry name" value="Winged helix-like DNA-binding domain superfamily/Winged helix DNA-binding domain"/>
    <property type="match status" value="1"/>
</dbReference>
<reference evidence="7" key="1">
    <citation type="journal article" date="2014" name="Int. J. Syst. Evol. Microbiol.">
        <title>Complete genome sequence of Corynebacterium casei LMG S-19264T (=DSM 44701T), isolated from a smear-ripened cheese.</title>
        <authorList>
            <consortium name="US DOE Joint Genome Institute (JGI-PGF)"/>
            <person name="Walter F."/>
            <person name="Albersmeier A."/>
            <person name="Kalinowski J."/>
            <person name="Ruckert C."/>
        </authorList>
    </citation>
    <scope>NUCLEOTIDE SEQUENCE</scope>
    <source>
        <strain evidence="7">CGMCC 1.15178</strain>
    </source>
</reference>
<comment type="caution">
    <text evidence="7">The sequence shown here is derived from an EMBL/GenBank/DDBJ whole genome shotgun (WGS) entry which is preliminary data.</text>
</comment>
<name>A0A916ZHC6_9BACL</name>
<dbReference type="Proteomes" id="UP000612456">
    <property type="component" value="Unassembled WGS sequence"/>
</dbReference>
<dbReference type="InterPro" id="IPR013324">
    <property type="entry name" value="RNA_pol_sigma_r3/r4-like"/>
</dbReference>
<dbReference type="Gene3D" id="3.10.180.10">
    <property type="entry name" value="2,3-Dihydroxybiphenyl 1,2-Dioxygenase, domain 1"/>
    <property type="match status" value="1"/>
</dbReference>
<dbReference type="PROSITE" id="PS51819">
    <property type="entry name" value="VOC"/>
    <property type="match status" value="1"/>
</dbReference>
<dbReference type="InterPro" id="IPR004360">
    <property type="entry name" value="Glyas_Fos-R_dOase_dom"/>
</dbReference>
<dbReference type="GO" id="GO:0006352">
    <property type="term" value="P:DNA-templated transcription initiation"/>
    <property type="evidence" value="ECO:0007669"/>
    <property type="project" value="InterPro"/>
</dbReference>
<dbReference type="NCBIfam" id="TIGR02937">
    <property type="entry name" value="sigma70-ECF"/>
    <property type="match status" value="1"/>
</dbReference>
<accession>A0A916ZHC6</accession>
<sequence length="310" mass="35879">MDAFRYLISKYANAVYAVALNRLGQRSDAEDAAQEAFIKAWYNLTRLNEPGKFGSWLMRIVRNTAEDWWRKYGRLRDGQLEEGLFFVTHSTEEEVLQRERDRAVRTALKQLDEKYRIVAILYFISGFTIKEIAEFLHVTVSAAESRLRRAKDKLKKELFDLAEQTLGNQKLGEVFEQKVVKRIVGISCINFPVKNVEVSFQWYVQHLGCKPVREPIRFKEGTNAIIQLGENGPNVFLLEEVERTPLHFSRNGVPASLFELKTDDIESFYAQLQEDGVQVSERYDNAPCSKYFDVVDPDGNTITVAEWYKN</sequence>
<feature type="domain" description="VOC" evidence="6">
    <location>
        <begin position="185"/>
        <end position="307"/>
    </location>
</feature>
<dbReference type="Pfam" id="PF00903">
    <property type="entry name" value="Glyoxalase"/>
    <property type="match status" value="1"/>
</dbReference>